<comment type="similarity">
    <text evidence="1">Belongs to the SMP-30/CGR1 family.</text>
</comment>
<dbReference type="SUPFAM" id="SSF63829">
    <property type="entry name" value="Calcium-dependent phosphotriesterase"/>
    <property type="match status" value="1"/>
</dbReference>
<keyword evidence="4" id="KW-0862">Zinc</keyword>
<reference evidence="6 7" key="1">
    <citation type="submission" date="2019-01" db="EMBL/GenBank/DDBJ databases">
        <title>Nocardioides guangzhouensis sp. nov., an actinobacterium isolated from soil.</title>
        <authorList>
            <person name="Fu Y."/>
            <person name="Cai Y."/>
            <person name="Lin Z."/>
            <person name="Chen P."/>
        </authorList>
    </citation>
    <scope>NUCLEOTIDE SEQUENCE [LARGE SCALE GENOMIC DNA]</scope>
    <source>
        <strain evidence="6 7">130</strain>
    </source>
</reference>
<dbReference type="EMBL" id="SDKM01000080">
    <property type="protein sequence ID" value="RYP81049.1"/>
    <property type="molecule type" value="Genomic_DNA"/>
</dbReference>
<feature type="domain" description="SMP-30/Gluconolactonase/LRE-like region" evidence="5">
    <location>
        <begin position="21"/>
        <end position="258"/>
    </location>
</feature>
<proteinExistence type="inferred from homology"/>
<protein>
    <submittedName>
        <fullName evidence="6">SMP-30/gluconolactonase/LRE family protein</fullName>
    </submittedName>
</protein>
<dbReference type="PANTHER" id="PTHR47572:SF4">
    <property type="entry name" value="LACTONASE DRP35"/>
    <property type="match status" value="1"/>
</dbReference>
<evidence type="ECO:0000256" key="2">
    <source>
        <dbReference type="ARBA" id="ARBA00022801"/>
    </source>
</evidence>
<evidence type="ECO:0000256" key="3">
    <source>
        <dbReference type="PIRSR" id="PIRSR605511-1"/>
    </source>
</evidence>
<dbReference type="InterPro" id="IPR011042">
    <property type="entry name" value="6-blade_b-propeller_TolB-like"/>
</dbReference>
<dbReference type="PANTHER" id="PTHR47572">
    <property type="entry name" value="LIPOPROTEIN-RELATED"/>
    <property type="match status" value="1"/>
</dbReference>
<feature type="active site" description="Proton donor/acceptor" evidence="3">
    <location>
        <position position="202"/>
    </location>
</feature>
<feature type="binding site" evidence="4">
    <location>
        <position position="124"/>
    </location>
    <ligand>
        <name>substrate</name>
    </ligand>
</feature>
<dbReference type="AlphaFoldDB" id="A0A4V1XXV3"/>
<feature type="binding site" evidence="4">
    <location>
        <position position="155"/>
    </location>
    <ligand>
        <name>a divalent metal cation</name>
        <dbReference type="ChEBI" id="CHEBI:60240"/>
    </ligand>
</feature>
<dbReference type="GO" id="GO:0046872">
    <property type="term" value="F:metal ion binding"/>
    <property type="evidence" value="ECO:0007669"/>
    <property type="project" value="UniProtKB-KW"/>
</dbReference>
<sequence length="285" mass="29854">MSSRPGGGLPDMEILTTGIAMGESPRWHDGRLHLSDWMAGELLAVDSDGTREVVARISSFPFCFDWLPDGTLLVVFGSDGSVMRVAGDGTATPYADLAPYSRHPWNEIVTDRRGLAWVNGIGFDFPEGEPGPGQLVVVGSDGEVRQVVGDLAFPNGMVVTPDGSTLVVAESYAECLTAFDVAPDGTLSGRRVWAATPGDHPDGICLDADGAVWYADVGSSHCVRVAEGGDVLDVLEADRGCFSCVLGGDDGRTLFVVANSWEGLVVDGGERTGRVLTARAPAASA</sequence>
<dbReference type="InterPro" id="IPR013658">
    <property type="entry name" value="SGL"/>
</dbReference>
<keyword evidence="4" id="KW-0479">Metal-binding</keyword>
<evidence type="ECO:0000313" key="6">
    <source>
        <dbReference type="EMBL" id="RYP81049.1"/>
    </source>
</evidence>
<comment type="caution">
    <text evidence="6">The sequence shown here is derived from an EMBL/GenBank/DDBJ whole genome shotgun (WGS) entry which is preliminary data.</text>
</comment>
<gene>
    <name evidence="6" type="ORF">EKO23_24135</name>
</gene>
<feature type="binding site" evidence="4">
    <location>
        <position position="23"/>
    </location>
    <ligand>
        <name>a divalent metal cation</name>
        <dbReference type="ChEBI" id="CHEBI:60240"/>
    </ligand>
</feature>
<dbReference type="InterPro" id="IPR005511">
    <property type="entry name" value="SMP-30"/>
</dbReference>
<dbReference type="PRINTS" id="PR01790">
    <property type="entry name" value="SMP30FAMILY"/>
</dbReference>
<evidence type="ECO:0000259" key="5">
    <source>
        <dbReference type="Pfam" id="PF08450"/>
    </source>
</evidence>
<feature type="binding site" evidence="4">
    <location>
        <position position="106"/>
    </location>
    <ligand>
        <name>substrate</name>
    </ligand>
</feature>
<keyword evidence="2" id="KW-0378">Hydrolase</keyword>
<accession>A0A4V1XXV3</accession>
<feature type="binding site" evidence="4">
    <location>
        <position position="202"/>
    </location>
    <ligand>
        <name>a divalent metal cation</name>
        <dbReference type="ChEBI" id="CHEBI:60240"/>
    </ligand>
</feature>
<evidence type="ECO:0000256" key="1">
    <source>
        <dbReference type="ARBA" id="ARBA00008853"/>
    </source>
</evidence>
<evidence type="ECO:0000256" key="4">
    <source>
        <dbReference type="PIRSR" id="PIRSR605511-2"/>
    </source>
</evidence>
<dbReference type="OrthoDB" id="2633250at2"/>
<evidence type="ECO:0000313" key="7">
    <source>
        <dbReference type="Proteomes" id="UP000295198"/>
    </source>
</evidence>
<dbReference type="Pfam" id="PF08450">
    <property type="entry name" value="SGL"/>
    <property type="match status" value="1"/>
</dbReference>
<dbReference type="GO" id="GO:0016787">
    <property type="term" value="F:hydrolase activity"/>
    <property type="evidence" value="ECO:0007669"/>
    <property type="project" value="UniProtKB-KW"/>
</dbReference>
<organism evidence="6 7">
    <name type="scientific">Nocardioides guangzhouensis</name>
    <dbReference type="NCBI Taxonomy" id="2497878"/>
    <lineage>
        <taxon>Bacteria</taxon>
        <taxon>Bacillati</taxon>
        <taxon>Actinomycetota</taxon>
        <taxon>Actinomycetes</taxon>
        <taxon>Propionibacteriales</taxon>
        <taxon>Nocardioidaceae</taxon>
        <taxon>Nocardioides</taxon>
    </lineage>
</organism>
<dbReference type="InterPro" id="IPR051262">
    <property type="entry name" value="SMP-30/CGR1_Lactonase"/>
</dbReference>
<comment type="cofactor">
    <cofactor evidence="4">
        <name>Zn(2+)</name>
        <dbReference type="ChEBI" id="CHEBI:29105"/>
    </cofactor>
    <text evidence="4">Binds 1 divalent metal cation per subunit.</text>
</comment>
<name>A0A4V1XXV3_9ACTN</name>
<dbReference type="RefSeq" id="WP_134721038.1">
    <property type="nucleotide sequence ID" value="NZ_SDKM01000080.1"/>
</dbReference>
<dbReference type="Proteomes" id="UP000295198">
    <property type="component" value="Unassembled WGS sequence"/>
</dbReference>
<keyword evidence="7" id="KW-1185">Reference proteome</keyword>
<dbReference type="Gene3D" id="2.120.10.30">
    <property type="entry name" value="TolB, C-terminal domain"/>
    <property type="match status" value="1"/>
</dbReference>